<evidence type="ECO:0000313" key="4">
    <source>
        <dbReference type="Proteomes" id="UP001262410"/>
    </source>
</evidence>
<name>A0ABU1JZA9_9PROT</name>
<feature type="region of interest" description="Disordered" evidence="1">
    <location>
        <begin position="54"/>
        <end position="88"/>
    </location>
</feature>
<feature type="signal peptide" evidence="2">
    <location>
        <begin position="1"/>
        <end position="23"/>
    </location>
</feature>
<dbReference type="RefSeq" id="WP_309801341.1">
    <property type="nucleotide sequence ID" value="NZ_JAVDPW010000015.1"/>
</dbReference>
<evidence type="ECO:0000256" key="1">
    <source>
        <dbReference type="SAM" id="MobiDB-lite"/>
    </source>
</evidence>
<sequence>MSTWTRLALAASLTVATVPAATAQCIVDPNVIGSPCIGGSPPFVNQSREFIPFSRPASPAISTPAPRQTQSLRAPTMPPLPMPSHGRL</sequence>
<feature type="chain" id="PRO_5045252589" evidence="2">
    <location>
        <begin position="24"/>
        <end position="88"/>
    </location>
</feature>
<comment type="caution">
    <text evidence="3">The sequence shown here is derived from an EMBL/GenBank/DDBJ whole genome shotgun (WGS) entry which is preliminary data.</text>
</comment>
<reference evidence="3 4" key="1">
    <citation type="submission" date="2023-07" db="EMBL/GenBank/DDBJ databases">
        <title>Sorghum-associated microbial communities from plants grown in Nebraska, USA.</title>
        <authorList>
            <person name="Schachtman D."/>
        </authorList>
    </citation>
    <scope>NUCLEOTIDE SEQUENCE [LARGE SCALE GENOMIC DNA]</scope>
    <source>
        <strain evidence="3 4">584</strain>
    </source>
</reference>
<proteinExistence type="predicted"/>
<dbReference type="Proteomes" id="UP001262410">
    <property type="component" value="Unassembled WGS sequence"/>
</dbReference>
<organism evidence="3 4">
    <name type="scientific">Inquilinus ginsengisoli</name>
    <dbReference type="NCBI Taxonomy" id="363840"/>
    <lineage>
        <taxon>Bacteria</taxon>
        <taxon>Pseudomonadati</taxon>
        <taxon>Pseudomonadota</taxon>
        <taxon>Alphaproteobacteria</taxon>
        <taxon>Rhodospirillales</taxon>
        <taxon>Rhodospirillaceae</taxon>
        <taxon>Inquilinus</taxon>
    </lineage>
</organism>
<dbReference type="EMBL" id="JAVDPW010000015">
    <property type="protein sequence ID" value="MDR6293943.1"/>
    <property type="molecule type" value="Genomic_DNA"/>
</dbReference>
<evidence type="ECO:0000256" key="2">
    <source>
        <dbReference type="SAM" id="SignalP"/>
    </source>
</evidence>
<keyword evidence="4" id="KW-1185">Reference proteome</keyword>
<protein>
    <submittedName>
        <fullName evidence="3">Uncharacterized protein</fullName>
    </submittedName>
</protein>
<keyword evidence="2" id="KW-0732">Signal</keyword>
<accession>A0ABU1JZA9</accession>
<gene>
    <name evidence="3" type="ORF">E9232_006497</name>
</gene>
<evidence type="ECO:0000313" key="3">
    <source>
        <dbReference type="EMBL" id="MDR6293943.1"/>
    </source>
</evidence>